<keyword evidence="1" id="KW-0489">Methyltransferase</keyword>
<evidence type="ECO:0000313" key="7">
    <source>
        <dbReference type="EMBL" id="VVC75572.1"/>
    </source>
</evidence>
<keyword evidence="2 7" id="KW-0808">Transferase</keyword>
<dbReference type="Proteomes" id="UP000324194">
    <property type="component" value="Chromosome 1"/>
</dbReference>
<dbReference type="EMBL" id="LR699119">
    <property type="protein sequence ID" value="VVC75572.1"/>
    <property type="molecule type" value="Genomic_DNA"/>
</dbReference>
<dbReference type="AlphaFoldDB" id="A0A5E4PGH0"/>
<dbReference type="PANTHER" id="PTHR43712">
    <property type="entry name" value="PUTATIVE (AFU_ORTHOLOGUE AFUA_4G14580)-RELATED"/>
    <property type="match status" value="1"/>
</dbReference>
<organism evidence="7 8">
    <name type="scientific">Aquicella siphonis</name>
    <dbReference type="NCBI Taxonomy" id="254247"/>
    <lineage>
        <taxon>Bacteria</taxon>
        <taxon>Pseudomonadati</taxon>
        <taxon>Pseudomonadota</taxon>
        <taxon>Gammaproteobacteria</taxon>
        <taxon>Legionellales</taxon>
        <taxon>Coxiellaceae</taxon>
        <taxon>Aquicella</taxon>
    </lineage>
</organism>
<dbReference type="CDD" id="cd02440">
    <property type="entry name" value="AdoMet_MTases"/>
    <property type="match status" value="1"/>
</dbReference>
<dbReference type="InterPro" id="IPR012967">
    <property type="entry name" value="COMT_dimerisation"/>
</dbReference>
<protein>
    <submittedName>
        <fullName evidence="7">Multifunctional cyclase-dehydratase-3-O-methyl transferase TcmN</fullName>
    </submittedName>
</protein>
<dbReference type="PANTHER" id="PTHR43712:SF2">
    <property type="entry name" value="O-METHYLTRANSFERASE CICE"/>
    <property type="match status" value="1"/>
</dbReference>
<dbReference type="PROSITE" id="PS51683">
    <property type="entry name" value="SAM_OMT_II"/>
    <property type="match status" value="1"/>
</dbReference>
<feature type="active site" description="Proton acceptor" evidence="4">
    <location>
        <position position="238"/>
    </location>
</feature>
<evidence type="ECO:0000313" key="8">
    <source>
        <dbReference type="Proteomes" id="UP000324194"/>
    </source>
</evidence>
<evidence type="ECO:0000256" key="3">
    <source>
        <dbReference type="ARBA" id="ARBA00022691"/>
    </source>
</evidence>
<evidence type="ECO:0000256" key="4">
    <source>
        <dbReference type="PIRSR" id="PIRSR005739-1"/>
    </source>
</evidence>
<dbReference type="GO" id="GO:0046983">
    <property type="term" value="F:protein dimerization activity"/>
    <property type="evidence" value="ECO:0007669"/>
    <property type="project" value="InterPro"/>
</dbReference>
<accession>A0A5E4PGH0</accession>
<dbReference type="SUPFAM" id="SSF46785">
    <property type="entry name" value="Winged helix' DNA-binding domain"/>
    <property type="match status" value="1"/>
</dbReference>
<reference evidence="7 8" key="1">
    <citation type="submission" date="2019-08" db="EMBL/GenBank/DDBJ databases">
        <authorList>
            <person name="Guy L."/>
        </authorList>
    </citation>
    <scope>NUCLEOTIDE SEQUENCE [LARGE SCALE GENOMIC DNA]</scope>
    <source>
        <strain evidence="7 8">SGT-108</strain>
    </source>
</reference>
<dbReference type="GO" id="GO:0032259">
    <property type="term" value="P:methylation"/>
    <property type="evidence" value="ECO:0007669"/>
    <property type="project" value="UniProtKB-KW"/>
</dbReference>
<evidence type="ECO:0000256" key="1">
    <source>
        <dbReference type="ARBA" id="ARBA00022603"/>
    </source>
</evidence>
<dbReference type="InterPro" id="IPR036388">
    <property type="entry name" value="WH-like_DNA-bd_sf"/>
</dbReference>
<dbReference type="InterPro" id="IPR001077">
    <property type="entry name" value="COMT_C"/>
</dbReference>
<dbReference type="SUPFAM" id="SSF53335">
    <property type="entry name" value="S-adenosyl-L-methionine-dependent methyltransferases"/>
    <property type="match status" value="1"/>
</dbReference>
<feature type="domain" description="O-methyltransferase C-terminal" evidence="5">
    <location>
        <begin position="110"/>
        <end position="308"/>
    </location>
</feature>
<dbReference type="InterPro" id="IPR036390">
    <property type="entry name" value="WH_DNA-bd_sf"/>
</dbReference>
<dbReference type="Gene3D" id="1.10.10.10">
    <property type="entry name" value="Winged helix-like DNA-binding domain superfamily/Winged helix DNA-binding domain"/>
    <property type="match status" value="1"/>
</dbReference>
<dbReference type="OrthoDB" id="29650at2"/>
<feature type="domain" description="O-methyltransferase dimerisation" evidence="6">
    <location>
        <begin position="5"/>
        <end position="81"/>
    </location>
</feature>
<dbReference type="KEGG" id="asip:AQUSIP_08620"/>
<dbReference type="InterPro" id="IPR016461">
    <property type="entry name" value="COMT-like"/>
</dbReference>
<dbReference type="RefSeq" id="WP_148338868.1">
    <property type="nucleotide sequence ID" value="NZ_LR699119.1"/>
</dbReference>
<dbReference type="Pfam" id="PF08100">
    <property type="entry name" value="Dimerisation"/>
    <property type="match status" value="1"/>
</dbReference>
<dbReference type="InterPro" id="IPR029063">
    <property type="entry name" value="SAM-dependent_MTases_sf"/>
</dbReference>
<dbReference type="PIRSF" id="PIRSF005739">
    <property type="entry name" value="O-mtase"/>
    <property type="match status" value="1"/>
</dbReference>
<name>A0A5E4PGH0_9COXI</name>
<evidence type="ECO:0000259" key="5">
    <source>
        <dbReference type="Pfam" id="PF00891"/>
    </source>
</evidence>
<keyword evidence="3" id="KW-0949">S-adenosyl-L-methionine</keyword>
<keyword evidence="8" id="KW-1185">Reference proteome</keyword>
<dbReference type="Gene3D" id="3.40.50.150">
    <property type="entry name" value="Vaccinia Virus protein VP39"/>
    <property type="match status" value="1"/>
</dbReference>
<proteinExistence type="predicted"/>
<gene>
    <name evidence="7" type="primary">tcmN</name>
    <name evidence="7" type="ORF">AQUSIP_08620</name>
</gene>
<evidence type="ECO:0000259" key="6">
    <source>
        <dbReference type="Pfam" id="PF08100"/>
    </source>
</evidence>
<sequence>MLIRDLLFAYYDTQCLYVAACLNIADHLQSGPKSIAELAGLARSNEDKLYRIMRYLSAKGLFDELSGRVFQINPESACLVSSRSGGLKHFIRLHSQYFYPAASELLNSLRSDLSPFELQFGKPSGQYFQDNVEAGEVYHHAMMENSEWFARQAVEAYDFSPYQTLVDIGGGIGTLLAAILLKYKNAKGINFDLPELQEPAERYFKTKGLASRCRFIGGDFLEGIPAGGDLYIMKSVIHGKDDSMALRLLGQFKPFLAPPVKLLVMERVLQGSGAVYLQACLNDINMLNVTRGRVRTYAEYEELFTRSGLTINKLYELQNAFCIMEVQLSR</sequence>
<dbReference type="GO" id="GO:0008171">
    <property type="term" value="F:O-methyltransferase activity"/>
    <property type="evidence" value="ECO:0007669"/>
    <property type="project" value="InterPro"/>
</dbReference>
<dbReference type="Gene3D" id="1.10.287.1350">
    <property type="match status" value="1"/>
</dbReference>
<dbReference type="Pfam" id="PF00891">
    <property type="entry name" value="Methyltransf_2"/>
    <property type="match status" value="1"/>
</dbReference>
<evidence type="ECO:0000256" key="2">
    <source>
        <dbReference type="ARBA" id="ARBA00022679"/>
    </source>
</evidence>